<dbReference type="Gene3D" id="3.40.50.720">
    <property type="entry name" value="NAD(P)-binding Rossmann-like Domain"/>
    <property type="match status" value="1"/>
</dbReference>
<comment type="caution">
    <text evidence="4">The sequence shown here is derived from an EMBL/GenBank/DDBJ whole genome shotgun (WGS) entry which is preliminary data.</text>
</comment>
<feature type="domain" description="Semialdehyde dehydrogenase NAD-binding" evidence="3">
    <location>
        <begin position="3"/>
        <end position="135"/>
    </location>
</feature>
<dbReference type="InterPro" id="IPR000534">
    <property type="entry name" value="Semialdehyde_DH_NAD-bd"/>
</dbReference>
<dbReference type="GO" id="GO:0006526">
    <property type="term" value="P:L-arginine biosynthetic process"/>
    <property type="evidence" value="ECO:0007669"/>
    <property type="project" value="UniProtKB-KW"/>
</dbReference>
<gene>
    <name evidence="4" type="ORF">H9830_00430</name>
</gene>
<accession>A0A9D1YTF9</accession>
<dbReference type="AlphaFoldDB" id="A0A9D1YTF9"/>
<dbReference type="PROSITE" id="PS01224">
    <property type="entry name" value="ARGC"/>
    <property type="match status" value="1"/>
</dbReference>
<dbReference type="PANTHER" id="PTHR32338:SF10">
    <property type="entry name" value="N-ACETYL-GAMMA-GLUTAMYL-PHOSPHATE REDUCTASE, CHLOROPLASTIC-RELATED"/>
    <property type="match status" value="1"/>
</dbReference>
<reference evidence="4" key="2">
    <citation type="submission" date="2021-04" db="EMBL/GenBank/DDBJ databases">
        <authorList>
            <person name="Gilroy R."/>
        </authorList>
    </citation>
    <scope>NUCLEOTIDE SEQUENCE</scope>
    <source>
        <strain evidence="4">ChiGjej1B1-98</strain>
    </source>
</reference>
<organism evidence="4 5">
    <name type="scientific">Candidatus Agrococcus pullicola</name>
    <dbReference type="NCBI Taxonomy" id="2838429"/>
    <lineage>
        <taxon>Bacteria</taxon>
        <taxon>Bacillati</taxon>
        <taxon>Actinomycetota</taxon>
        <taxon>Actinomycetes</taxon>
        <taxon>Micrococcales</taxon>
        <taxon>Microbacteriaceae</taxon>
        <taxon>Agrococcus</taxon>
    </lineage>
</organism>
<evidence type="ECO:0000259" key="3">
    <source>
        <dbReference type="SMART" id="SM00859"/>
    </source>
</evidence>
<feature type="active site" evidence="2">
    <location>
        <position position="149"/>
    </location>
</feature>
<dbReference type="SMART" id="SM00859">
    <property type="entry name" value="Semialdhyde_dh"/>
    <property type="match status" value="1"/>
</dbReference>
<dbReference type="PANTHER" id="PTHR32338">
    <property type="entry name" value="N-ACETYL-GAMMA-GLUTAMYL-PHOSPHATE REDUCTASE, CHLOROPLASTIC-RELATED-RELATED"/>
    <property type="match status" value="1"/>
</dbReference>
<evidence type="ECO:0000256" key="1">
    <source>
        <dbReference type="ARBA" id="ARBA00022571"/>
    </source>
</evidence>
<proteinExistence type="predicted"/>
<feature type="non-terminal residue" evidence="4">
    <location>
        <position position="186"/>
    </location>
</feature>
<dbReference type="InterPro" id="IPR036291">
    <property type="entry name" value="NAD(P)-bd_dom_sf"/>
</dbReference>
<keyword evidence="1" id="KW-0028">Amino-acid biosynthesis</keyword>
<keyword evidence="1" id="KW-0055">Arginine biosynthesis</keyword>
<dbReference type="SUPFAM" id="SSF51735">
    <property type="entry name" value="NAD(P)-binding Rossmann-fold domains"/>
    <property type="match status" value="1"/>
</dbReference>
<evidence type="ECO:0000313" key="5">
    <source>
        <dbReference type="Proteomes" id="UP000824005"/>
    </source>
</evidence>
<protein>
    <submittedName>
        <fullName evidence="4">N-acetyl-gamma-glutamyl-phosphate reductase</fullName>
    </submittedName>
</protein>
<dbReference type="GO" id="GO:0003942">
    <property type="term" value="F:N-acetyl-gamma-glutamyl-phosphate reductase activity"/>
    <property type="evidence" value="ECO:0007669"/>
    <property type="project" value="InterPro"/>
</dbReference>
<evidence type="ECO:0000313" key="4">
    <source>
        <dbReference type="EMBL" id="HIY64725.1"/>
    </source>
</evidence>
<dbReference type="Pfam" id="PF01118">
    <property type="entry name" value="Semialdhyde_dh"/>
    <property type="match status" value="1"/>
</dbReference>
<dbReference type="Proteomes" id="UP000824005">
    <property type="component" value="Unassembled WGS sequence"/>
</dbReference>
<sequence>MFTVAVAGASGYAGGELLRLLAAHPEFEVATVTAHSNAGEPLAKLHPNLRSLSHLTLQDTTPERLLGHDVVFLALPHGQSAAITEALGDDALVIDCGADHRLENPDDWREYYGTEPAEPWTYGMPELETTDGKQRRLLRSSSRIAVPGCNATAVTLAMAPGVAGGLIDTGRIVASLAVGPSGAGRA</sequence>
<dbReference type="InterPro" id="IPR023013">
    <property type="entry name" value="AGPR_AS"/>
</dbReference>
<dbReference type="Gene3D" id="3.30.360.10">
    <property type="entry name" value="Dihydrodipicolinate Reductase, domain 2"/>
    <property type="match status" value="1"/>
</dbReference>
<reference evidence="4" key="1">
    <citation type="journal article" date="2021" name="PeerJ">
        <title>Extensive microbial diversity within the chicken gut microbiome revealed by metagenomics and culture.</title>
        <authorList>
            <person name="Gilroy R."/>
            <person name="Ravi A."/>
            <person name="Getino M."/>
            <person name="Pursley I."/>
            <person name="Horton D.L."/>
            <person name="Alikhan N.F."/>
            <person name="Baker D."/>
            <person name="Gharbi K."/>
            <person name="Hall N."/>
            <person name="Watson M."/>
            <person name="Adriaenssens E.M."/>
            <person name="Foster-Nyarko E."/>
            <person name="Jarju S."/>
            <person name="Secka A."/>
            <person name="Antonio M."/>
            <person name="Oren A."/>
            <person name="Chaudhuri R.R."/>
            <person name="La Ragione R."/>
            <person name="Hildebrand F."/>
            <person name="Pallen M.J."/>
        </authorList>
    </citation>
    <scope>NUCLEOTIDE SEQUENCE</scope>
    <source>
        <strain evidence="4">ChiGjej1B1-98</strain>
    </source>
</reference>
<name>A0A9D1YTF9_9MICO</name>
<dbReference type="GO" id="GO:0051287">
    <property type="term" value="F:NAD binding"/>
    <property type="evidence" value="ECO:0007669"/>
    <property type="project" value="InterPro"/>
</dbReference>
<dbReference type="InterPro" id="IPR050085">
    <property type="entry name" value="AGPR"/>
</dbReference>
<evidence type="ECO:0000256" key="2">
    <source>
        <dbReference type="PROSITE-ProRule" id="PRU10010"/>
    </source>
</evidence>
<dbReference type="CDD" id="cd24148">
    <property type="entry name" value="AGPR_1_actinobacAGPR_like"/>
    <property type="match status" value="1"/>
</dbReference>
<dbReference type="EMBL" id="DXDC01000008">
    <property type="protein sequence ID" value="HIY64725.1"/>
    <property type="molecule type" value="Genomic_DNA"/>
</dbReference>